<accession>A0AAW1KGX2</accession>
<feature type="region of interest" description="Disordered" evidence="1">
    <location>
        <begin position="26"/>
        <end position="51"/>
    </location>
</feature>
<dbReference type="Proteomes" id="UP001458880">
    <property type="component" value="Unassembled WGS sequence"/>
</dbReference>
<protein>
    <submittedName>
        <fullName evidence="2">Uncharacterized protein</fullName>
    </submittedName>
</protein>
<reference evidence="2 3" key="1">
    <citation type="journal article" date="2024" name="BMC Genomics">
        <title>De novo assembly and annotation of Popillia japonica's genome with initial clues to its potential as an invasive pest.</title>
        <authorList>
            <person name="Cucini C."/>
            <person name="Boschi S."/>
            <person name="Funari R."/>
            <person name="Cardaioli E."/>
            <person name="Iannotti N."/>
            <person name="Marturano G."/>
            <person name="Paoli F."/>
            <person name="Bruttini M."/>
            <person name="Carapelli A."/>
            <person name="Frati F."/>
            <person name="Nardi F."/>
        </authorList>
    </citation>
    <scope>NUCLEOTIDE SEQUENCE [LARGE SCALE GENOMIC DNA]</scope>
    <source>
        <strain evidence="2">DMR45628</strain>
    </source>
</reference>
<organism evidence="2 3">
    <name type="scientific">Popillia japonica</name>
    <name type="common">Japanese beetle</name>
    <dbReference type="NCBI Taxonomy" id="7064"/>
    <lineage>
        <taxon>Eukaryota</taxon>
        <taxon>Metazoa</taxon>
        <taxon>Ecdysozoa</taxon>
        <taxon>Arthropoda</taxon>
        <taxon>Hexapoda</taxon>
        <taxon>Insecta</taxon>
        <taxon>Pterygota</taxon>
        <taxon>Neoptera</taxon>
        <taxon>Endopterygota</taxon>
        <taxon>Coleoptera</taxon>
        <taxon>Polyphaga</taxon>
        <taxon>Scarabaeiformia</taxon>
        <taxon>Scarabaeidae</taxon>
        <taxon>Rutelinae</taxon>
        <taxon>Popillia</taxon>
    </lineage>
</organism>
<name>A0AAW1KGX2_POPJA</name>
<keyword evidence="3" id="KW-1185">Reference proteome</keyword>
<gene>
    <name evidence="2" type="ORF">QE152_g23677</name>
</gene>
<evidence type="ECO:0000313" key="2">
    <source>
        <dbReference type="EMBL" id="KAK9717598.1"/>
    </source>
</evidence>
<dbReference type="AlphaFoldDB" id="A0AAW1KGX2"/>
<comment type="caution">
    <text evidence="2">The sequence shown here is derived from an EMBL/GenBank/DDBJ whole genome shotgun (WGS) entry which is preliminary data.</text>
</comment>
<dbReference type="EMBL" id="JASPKY010000238">
    <property type="protein sequence ID" value="KAK9717598.1"/>
    <property type="molecule type" value="Genomic_DNA"/>
</dbReference>
<proteinExistence type="predicted"/>
<sequence>MSARKEKIRSMSHFAPKLVKQLVGDFRKEASSKPGRPTASGEGERLHGKLHILQPGEGVKRKIAQDVRKERLEAKDAKLIIFVIHVDKKKGCILEIAFKDTIQWRNRK</sequence>
<evidence type="ECO:0000256" key="1">
    <source>
        <dbReference type="SAM" id="MobiDB-lite"/>
    </source>
</evidence>
<evidence type="ECO:0000313" key="3">
    <source>
        <dbReference type="Proteomes" id="UP001458880"/>
    </source>
</evidence>